<protein>
    <recommendedName>
        <fullName evidence="2">DUF7730 domain-containing protein</fullName>
    </recommendedName>
</protein>
<organism evidence="3 4">
    <name type="scientific">Lepidopterella palustris CBS 459.81</name>
    <dbReference type="NCBI Taxonomy" id="1314670"/>
    <lineage>
        <taxon>Eukaryota</taxon>
        <taxon>Fungi</taxon>
        <taxon>Dikarya</taxon>
        <taxon>Ascomycota</taxon>
        <taxon>Pezizomycotina</taxon>
        <taxon>Dothideomycetes</taxon>
        <taxon>Pleosporomycetidae</taxon>
        <taxon>Mytilinidiales</taxon>
        <taxon>Argynnaceae</taxon>
        <taxon>Lepidopterella</taxon>
    </lineage>
</organism>
<reference evidence="3 4" key="1">
    <citation type="journal article" date="2016" name="Nat. Commun.">
        <title>Ectomycorrhizal ecology is imprinted in the genome of the dominant symbiotic fungus Cenococcum geophilum.</title>
        <authorList>
            <consortium name="DOE Joint Genome Institute"/>
            <person name="Peter M."/>
            <person name="Kohler A."/>
            <person name="Ohm R.A."/>
            <person name="Kuo A."/>
            <person name="Krutzmann J."/>
            <person name="Morin E."/>
            <person name="Arend M."/>
            <person name="Barry K.W."/>
            <person name="Binder M."/>
            <person name="Choi C."/>
            <person name="Clum A."/>
            <person name="Copeland A."/>
            <person name="Grisel N."/>
            <person name="Haridas S."/>
            <person name="Kipfer T."/>
            <person name="LaButti K."/>
            <person name="Lindquist E."/>
            <person name="Lipzen A."/>
            <person name="Maire R."/>
            <person name="Meier B."/>
            <person name="Mihaltcheva S."/>
            <person name="Molinier V."/>
            <person name="Murat C."/>
            <person name="Poggeler S."/>
            <person name="Quandt C.A."/>
            <person name="Sperisen C."/>
            <person name="Tritt A."/>
            <person name="Tisserant E."/>
            <person name="Crous P.W."/>
            <person name="Henrissat B."/>
            <person name="Nehls U."/>
            <person name="Egli S."/>
            <person name="Spatafora J.W."/>
            <person name="Grigoriev I.V."/>
            <person name="Martin F.M."/>
        </authorList>
    </citation>
    <scope>NUCLEOTIDE SEQUENCE [LARGE SCALE GENOMIC DNA]</scope>
    <source>
        <strain evidence="3 4">CBS 459.81</strain>
    </source>
</reference>
<dbReference type="Pfam" id="PF24864">
    <property type="entry name" value="DUF7730"/>
    <property type="match status" value="1"/>
</dbReference>
<dbReference type="InterPro" id="IPR056632">
    <property type="entry name" value="DUF7730"/>
</dbReference>
<sequence>MTDTADASTSPQPSQTTTTAPIAPPRDSPTFSLILDLPRELRDRIYAFALTSPSPFWWPTPTTAHNISPALLRTSRQIYREAAPALYSNNKFLFTHPSDCNMFKIISSEYSTQITSVCFRIREHDLRLWTGYLGSSSPVRSLVNDLPRLRSLWVFLRCGSWEPPVAHPAWAHQHLHQALGQNMNQAQNQNQNIPIPPPPPPPGLAVPLNLPPGPPVAGNQNPNQNLNPNQNQNPNLLLDRFFRWERDPGLENLCLSLQGKTGEAEVKVVCIQRLRRNDVRRLVRNYPDELVLDKQGDARTRFKRVWGVEVSLELSAIDPSPAA</sequence>
<proteinExistence type="predicted"/>
<dbReference type="PANTHER" id="PTHR42085:SF1">
    <property type="entry name" value="F-BOX DOMAIN-CONTAINING PROTEIN"/>
    <property type="match status" value="1"/>
</dbReference>
<feature type="compositionally biased region" description="Low complexity" evidence="1">
    <location>
        <begin position="216"/>
        <end position="232"/>
    </location>
</feature>
<evidence type="ECO:0000313" key="3">
    <source>
        <dbReference type="EMBL" id="OCK84260.1"/>
    </source>
</evidence>
<evidence type="ECO:0000256" key="1">
    <source>
        <dbReference type="SAM" id="MobiDB-lite"/>
    </source>
</evidence>
<gene>
    <name evidence="3" type="ORF">K432DRAFT_414122</name>
</gene>
<feature type="region of interest" description="Disordered" evidence="1">
    <location>
        <begin position="1"/>
        <end position="29"/>
    </location>
</feature>
<keyword evidence="4" id="KW-1185">Reference proteome</keyword>
<feature type="region of interest" description="Disordered" evidence="1">
    <location>
        <begin position="188"/>
        <end position="232"/>
    </location>
</feature>
<dbReference type="EMBL" id="KV744841">
    <property type="protein sequence ID" value="OCK84260.1"/>
    <property type="molecule type" value="Genomic_DNA"/>
</dbReference>
<feature type="domain" description="DUF7730" evidence="2">
    <location>
        <begin position="70"/>
        <end position="121"/>
    </location>
</feature>
<dbReference type="AlphaFoldDB" id="A0A8E2JIT9"/>
<dbReference type="InterPro" id="IPR038883">
    <property type="entry name" value="AN11006-like"/>
</dbReference>
<dbReference type="OrthoDB" id="62952at2759"/>
<evidence type="ECO:0000259" key="2">
    <source>
        <dbReference type="Pfam" id="PF24864"/>
    </source>
</evidence>
<dbReference type="PANTHER" id="PTHR42085">
    <property type="entry name" value="F-BOX DOMAIN-CONTAINING PROTEIN"/>
    <property type="match status" value="1"/>
</dbReference>
<dbReference type="Proteomes" id="UP000250266">
    <property type="component" value="Unassembled WGS sequence"/>
</dbReference>
<feature type="compositionally biased region" description="Pro residues" evidence="1">
    <location>
        <begin position="194"/>
        <end position="215"/>
    </location>
</feature>
<name>A0A8E2JIT9_9PEZI</name>
<evidence type="ECO:0000313" key="4">
    <source>
        <dbReference type="Proteomes" id="UP000250266"/>
    </source>
</evidence>
<feature type="compositionally biased region" description="Low complexity" evidence="1">
    <location>
        <begin position="7"/>
        <end position="21"/>
    </location>
</feature>
<accession>A0A8E2JIT9</accession>